<evidence type="ECO:0000256" key="7">
    <source>
        <dbReference type="SAM" id="Phobius"/>
    </source>
</evidence>
<dbReference type="InterPro" id="IPR004358">
    <property type="entry name" value="Sig_transdc_His_kin-like_C"/>
</dbReference>
<comment type="caution">
    <text evidence="9">The sequence shown here is derived from an EMBL/GenBank/DDBJ whole genome shotgun (WGS) entry which is preliminary data.</text>
</comment>
<evidence type="ECO:0000313" key="9">
    <source>
        <dbReference type="EMBL" id="NOT35638.1"/>
    </source>
</evidence>
<dbReference type="GO" id="GO:0000156">
    <property type="term" value="F:phosphorelay response regulator activity"/>
    <property type="evidence" value="ECO:0007669"/>
    <property type="project" value="TreeGrafter"/>
</dbReference>
<keyword evidence="5 9" id="KW-0418">Kinase</keyword>
<name>A0A849SIP6_UNCEI</name>
<dbReference type="InterPro" id="IPR003661">
    <property type="entry name" value="HisK_dim/P_dom"/>
</dbReference>
<evidence type="ECO:0000256" key="2">
    <source>
        <dbReference type="ARBA" id="ARBA00012438"/>
    </source>
</evidence>
<keyword evidence="4" id="KW-0808">Transferase</keyword>
<organism evidence="9 10">
    <name type="scientific">Eiseniibacteriota bacterium</name>
    <dbReference type="NCBI Taxonomy" id="2212470"/>
    <lineage>
        <taxon>Bacteria</taxon>
        <taxon>Candidatus Eiseniibacteriota</taxon>
    </lineage>
</organism>
<dbReference type="PANTHER" id="PTHR42878:SF15">
    <property type="entry name" value="BACTERIOPHYTOCHROME"/>
    <property type="match status" value="1"/>
</dbReference>
<feature type="transmembrane region" description="Helical" evidence="7">
    <location>
        <begin position="91"/>
        <end position="117"/>
    </location>
</feature>
<dbReference type="PRINTS" id="PR00344">
    <property type="entry name" value="BCTRLSENSOR"/>
</dbReference>
<evidence type="ECO:0000256" key="4">
    <source>
        <dbReference type="ARBA" id="ARBA00022679"/>
    </source>
</evidence>
<dbReference type="Pfam" id="PF02518">
    <property type="entry name" value="HATPase_c"/>
    <property type="match status" value="1"/>
</dbReference>
<feature type="transmembrane region" description="Helical" evidence="7">
    <location>
        <begin position="29"/>
        <end position="54"/>
    </location>
</feature>
<dbReference type="PANTHER" id="PTHR42878">
    <property type="entry name" value="TWO-COMPONENT HISTIDINE KINASE"/>
    <property type="match status" value="1"/>
</dbReference>
<feature type="domain" description="Signal transduction histidine kinase dimerisation/phosphoacceptor" evidence="8">
    <location>
        <begin position="170"/>
        <end position="238"/>
    </location>
</feature>
<dbReference type="InterPro" id="IPR036890">
    <property type="entry name" value="HATPase_C_sf"/>
</dbReference>
<dbReference type="SUPFAM" id="SSF47384">
    <property type="entry name" value="Homodimeric domain of signal transducing histidine kinase"/>
    <property type="match status" value="1"/>
</dbReference>
<keyword evidence="7" id="KW-0472">Membrane</keyword>
<dbReference type="InterPro" id="IPR003594">
    <property type="entry name" value="HATPase_dom"/>
</dbReference>
<dbReference type="Pfam" id="PF00512">
    <property type="entry name" value="HisKA"/>
    <property type="match status" value="1"/>
</dbReference>
<reference evidence="9 10" key="1">
    <citation type="submission" date="2020-04" db="EMBL/GenBank/DDBJ databases">
        <title>Metagenomic profiling of ammonia- and methane-oxidizing microorganisms in a Dutch drinking water treatment plant.</title>
        <authorList>
            <person name="Poghosyan L."/>
            <person name="Leucker S."/>
        </authorList>
    </citation>
    <scope>NUCLEOTIDE SEQUENCE [LARGE SCALE GENOMIC DNA]</scope>
    <source>
        <strain evidence="9">S-RSF-IL-03</strain>
    </source>
</reference>
<feature type="coiled-coil region" evidence="6">
    <location>
        <begin position="136"/>
        <end position="174"/>
    </location>
</feature>
<dbReference type="CDD" id="cd00082">
    <property type="entry name" value="HisKA"/>
    <property type="match status" value="1"/>
</dbReference>
<sequence>MTLNLVTALFASKGFMPHGHCYLWLPSMVWLHTLSDAVIALSYATIPVTLLYIVRRRKDVPFDWRFFSFGAFIVAFGATHVMSIWTLWVPVYWLAGVVKAVTALASAVTAIVLVRLVPRILTFPNRSALLELNATLAAEVERRGQAELRMQALNEDLTRQAKQMRETNHQLEAFSYSISHDLRTPLRHISGYSGMLQQMAGPQLDVASRRLLDAVSTSAVKMGSLIEGLLEFSLMNRTAMTMREVSLDAVVHELVDEVNPAPARRRVEWRVHPLPTVRGDMAYPDKLFGVFQRLHAADEFEGTGIGLANVQRIIQRHGGRTWAEGQLDAGATFYFSIPTEVAAAA</sequence>
<protein>
    <recommendedName>
        <fullName evidence="2">histidine kinase</fullName>
        <ecNumber evidence="2">2.7.13.3</ecNumber>
    </recommendedName>
</protein>
<keyword evidence="3" id="KW-0597">Phosphoprotein</keyword>
<evidence type="ECO:0000256" key="6">
    <source>
        <dbReference type="SAM" id="Coils"/>
    </source>
</evidence>
<dbReference type="GO" id="GO:0007234">
    <property type="term" value="P:osmosensory signaling via phosphorelay pathway"/>
    <property type="evidence" value="ECO:0007669"/>
    <property type="project" value="TreeGrafter"/>
</dbReference>
<dbReference type="Gene3D" id="3.30.565.10">
    <property type="entry name" value="Histidine kinase-like ATPase, C-terminal domain"/>
    <property type="match status" value="1"/>
</dbReference>
<dbReference type="GO" id="GO:0030295">
    <property type="term" value="F:protein kinase activator activity"/>
    <property type="evidence" value="ECO:0007669"/>
    <property type="project" value="TreeGrafter"/>
</dbReference>
<evidence type="ECO:0000256" key="5">
    <source>
        <dbReference type="ARBA" id="ARBA00022777"/>
    </source>
</evidence>
<dbReference type="SUPFAM" id="SSF55874">
    <property type="entry name" value="ATPase domain of HSP90 chaperone/DNA topoisomerase II/histidine kinase"/>
    <property type="match status" value="1"/>
</dbReference>
<dbReference type="InterPro" id="IPR058544">
    <property type="entry name" value="ETR1_N"/>
</dbReference>
<dbReference type="EC" id="2.7.13.3" evidence="2"/>
<comment type="catalytic activity">
    <reaction evidence="1">
        <text>ATP + protein L-histidine = ADP + protein N-phospho-L-histidine.</text>
        <dbReference type="EC" id="2.7.13.3"/>
    </reaction>
</comment>
<keyword evidence="7" id="KW-0812">Transmembrane</keyword>
<accession>A0A849SIP6</accession>
<dbReference type="GO" id="GO:0000155">
    <property type="term" value="F:phosphorelay sensor kinase activity"/>
    <property type="evidence" value="ECO:0007669"/>
    <property type="project" value="InterPro"/>
</dbReference>
<dbReference type="InterPro" id="IPR050351">
    <property type="entry name" value="BphY/WalK/GraS-like"/>
</dbReference>
<keyword evidence="6" id="KW-0175">Coiled coil</keyword>
<gene>
    <name evidence="9" type="ORF">HOP12_15950</name>
</gene>
<feature type="transmembrane region" description="Helical" evidence="7">
    <location>
        <begin position="66"/>
        <end position="85"/>
    </location>
</feature>
<dbReference type="SMART" id="SM00388">
    <property type="entry name" value="HisKA"/>
    <property type="match status" value="1"/>
</dbReference>
<dbReference type="Gene3D" id="1.10.287.130">
    <property type="match status" value="1"/>
</dbReference>
<dbReference type="AlphaFoldDB" id="A0A849SIP6"/>
<keyword evidence="7" id="KW-1133">Transmembrane helix</keyword>
<dbReference type="Pfam" id="PF25487">
    <property type="entry name" value="ETR1_N"/>
    <property type="match status" value="1"/>
</dbReference>
<evidence type="ECO:0000256" key="3">
    <source>
        <dbReference type="ARBA" id="ARBA00022553"/>
    </source>
</evidence>
<dbReference type="Proteomes" id="UP000580839">
    <property type="component" value="Unassembled WGS sequence"/>
</dbReference>
<dbReference type="EMBL" id="JABFRW010000208">
    <property type="protein sequence ID" value="NOT35638.1"/>
    <property type="molecule type" value="Genomic_DNA"/>
</dbReference>
<evidence type="ECO:0000313" key="10">
    <source>
        <dbReference type="Proteomes" id="UP000580839"/>
    </source>
</evidence>
<proteinExistence type="predicted"/>
<evidence type="ECO:0000259" key="8">
    <source>
        <dbReference type="SMART" id="SM00388"/>
    </source>
</evidence>
<dbReference type="InterPro" id="IPR036097">
    <property type="entry name" value="HisK_dim/P_sf"/>
</dbReference>
<evidence type="ECO:0000256" key="1">
    <source>
        <dbReference type="ARBA" id="ARBA00000085"/>
    </source>
</evidence>